<name>A0A516SCL1_9NEIS</name>
<reference evidence="12" key="1">
    <citation type="submission" date="2019-07" db="EMBL/GenBank/DDBJ databases">
        <title>Chitinimonas sp. nov., isolated from Ny-Alesund, arctica soil.</title>
        <authorList>
            <person name="Xu Q."/>
            <person name="Peng F."/>
        </authorList>
    </citation>
    <scope>NUCLEOTIDE SEQUENCE [LARGE SCALE GENOMIC DNA]</scope>
    <source>
        <strain evidence="12">R3-44</strain>
    </source>
</reference>
<dbReference type="SMART" id="SM00878">
    <property type="entry name" value="Biotin_carb_C"/>
    <property type="match status" value="1"/>
</dbReference>
<dbReference type="SUPFAM" id="SSF56059">
    <property type="entry name" value="Glutathione synthetase ATP-binding domain-like"/>
    <property type="match status" value="1"/>
</dbReference>
<dbReference type="GO" id="GO:0005524">
    <property type="term" value="F:ATP binding"/>
    <property type="evidence" value="ECO:0007669"/>
    <property type="project" value="UniProtKB-UniRule"/>
</dbReference>
<dbReference type="NCBIfam" id="NF006367">
    <property type="entry name" value="PRK08591.1"/>
    <property type="match status" value="1"/>
</dbReference>
<dbReference type="Gene3D" id="3.30.700.40">
    <property type="match status" value="1"/>
</dbReference>
<evidence type="ECO:0000256" key="6">
    <source>
        <dbReference type="ARBA" id="ARBA00023267"/>
    </source>
</evidence>
<dbReference type="AlphaFoldDB" id="A0A516SCL1"/>
<accession>A0A516SCL1</accession>
<dbReference type="FunFam" id="3.30.1490.20:FF:000003">
    <property type="entry name" value="acetyl-CoA carboxylase isoform X1"/>
    <property type="match status" value="1"/>
</dbReference>
<evidence type="ECO:0000256" key="2">
    <source>
        <dbReference type="ARBA" id="ARBA00022598"/>
    </source>
</evidence>
<dbReference type="InterPro" id="IPR050856">
    <property type="entry name" value="Biotin_carboxylase_complex"/>
</dbReference>
<evidence type="ECO:0000256" key="1">
    <source>
        <dbReference type="ARBA" id="ARBA00001953"/>
    </source>
</evidence>
<evidence type="ECO:0000313" key="11">
    <source>
        <dbReference type="EMBL" id="QDQ25887.1"/>
    </source>
</evidence>
<dbReference type="PANTHER" id="PTHR18866">
    <property type="entry name" value="CARBOXYLASE:PYRUVATE/ACETYL-COA/PROPIONYL-COA CARBOXYLASE"/>
    <property type="match status" value="1"/>
</dbReference>
<dbReference type="PROSITE" id="PS00867">
    <property type="entry name" value="CPSASE_2"/>
    <property type="match status" value="1"/>
</dbReference>
<evidence type="ECO:0000256" key="7">
    <source>
        <dbReference type="PROSITE-ProRule" id="PRU00409"/>
    </source>
</evidence>
<evidence type="ECO:0000256" key="3">
    <source>
        <dbReference type="ARBA" id="ARBA00022741"/>
    </source>
</evidence>
<dbReference type="FunFam" id="3.40.50.20:FF:000010">
    <property type="entry name" value="Propionyl-CoA carboxylase subunit alpha"/>
    <property type="match status" value="1"/>
</dbReference>
<dbReference type="InterPro" id="IPR011761">
    <property type="entry name" value="ATP-grasp"/>
</dbReference>
<dbReference type="GO" id="GO:0016874">
    <property type="term" value="F:ligase activity"/>
    <property type="evidence" value="ECO:0007669"/>
    <property type="project" value="UniProtKB-KW"/>
</dbReference>
<dbReference type="Pfam" id="PF00364">
    <property type="entry name" value="Biotin_lipoyl"/>
    <property type="match status" value="1"/>
</dbReference>
<evidence type="ECO:0000259" key="9">
    <source>
        <dbReference type="PROSITE" id="PS50975"/>
    </source>
</evidence>
<dbReference type="GO" id="GO:0046872">
    <property type="term" value="F:metal ion binding"/>
    <property type="evidence" value="ECO:0007669"/>
    <property type="project" value="InterPro"/>
</dbReference>
<dbReference type="FunFam" id="3.30.470.20:FF:000028">
    <property type="entry name" value="Methylcrotonoyl-CoA carboxylase subunit alpha, mitochondrial"/>
    <property type="match status" value="1"/>
</dbReference>
<dbReference type="OrthoDB" id="9760256at2"/>
<feature type="domain" description="Lipoyl-binding" evidence="8">
    <location>
        <begin position="592"/>
        <end position="663"/>
    </location>
</feature>
<keyword evidence="12" id="KW-1185">Reference proteome</keyword>
<dbReference type="InterPro" id="IPR011053">
    <property type="entry name" value="Single_hybrid_motif"/>
</dbReference>
<comment type="cofactor">
    <cofactor evidence="1">
        <name>biotin</name>
        <dbReference type="ChEBI" id="CHEBI:57586"/>
    </cofactor>
</comment>
<dbReference type="EMBL" id="CP041730">
    <property type="protein sequence ID" value="QDQ25887.1"/>
    <property type="molecule type" value="Genomic_DNA"/>
</dbReference>
<dbReference type="InterPro" id="IPR011764">
    <property type="entry name" value="Biotin_carboxylation_dom"/>
</dbReference>
<keyword evidence="2" id="KW-0436">Ligase</keyword>
<keyword evidence="3 7" id="KW-0547">Nucleotide-binding</keyword>
<keyword evidence="4 7" id="KW-0067">ATP-binding</keyword>
<evidence type="ECO:0000259" key="8">
    <source>
        <dbReference type="PROSITE" id="PS50968"/>
    </source>
</evidence>
<dbReference type="InterPro" id="IPR001882">
    <property type="entry name" value="Biotin_BS"/>
</dbReference>
<evidence type="ECO:0000313" key="12">
    <source>
        <dbReference type="Proteomes" id="UP000317550"/>
    </source>
</evidence>
<dbReference type="SUPFAM" id="SSF52440">
    <property type="entry name" value="PreATP-grasp domain"/>
    <property type="match status" value="1"/>
</dbReference>
<dbReference type="InterPro" id="IPR000089">
    <property type="entry name" value="Biotin_lipoyl"/>
</dbReference>
<dbReference type="PROSITE" id="PS50975">
    <property type="entry name" value="ATP_GRASP"/>
    <property type="match status" value="1"/>
</dbReference>
<dbReference type="InterPro" id="IPR013815">
    <property type="entry name" value="ATP_grasp_subdomain_1"/>
</dbReference>
<dbReference type="PROSITE" id="PS50968">
    <property type="entry name" value="BIOTINYL_LIPOYL"/>
    <property type="match status" value="1"/>
</dbReference>
<dbReference type="Pfam" id="PF00289">
    <property type="entry name" value="Biotin_carb_N"/>
    <property type="match status" value="1"/>
</dbReference>
<dbReference type="Pfam" id="PF21139">
    <property type="entry name" value="BT_MCC_alpha"/>
    <property type="match status" value="1"/>
</dbReference>
<dbReference type="SUPFAM" id="SSF51230">
    <property type="entry name" value="Single hybrid motif"/>
    <property type="match status" value="1"/>
</dbReference>
<proteinExistence type="predicted"/>
<protein>
    <submittedName>
        <fullName evidence="11">Acetyl/propionyl/methylcrotonyl-CoA carboxylase subunit alpha</fullName>
    </submittedName>
</protein>
<organism evidence="11 12">
    <name type="scientific">Chitinimonas arctica</name>
    <dbReference type="NCBI Taxonomy" id="2594795"/>
    <lineage>
        <taxon>Bacteria</taxon>
        <taxon>Pseudomonadati</taxon>
        <taxon>Pseudomonadota</taxon>
        <taxon>Betaproteobacteria</taxon>
        <taxon>Neisseriales</taxon>
        <taxon>Chitinibacteraceae</taxon>
        <taxon>Chitinimonas</taxon>
    </lineage>
</organism>
<dbReference type="Gene3D" id="3.40.50.20">
    <property type="match status" value="1"/>
</dbReference>
<dbReference type="FunFam" id="2.40.50.100:FF:000003">
    <property type="entry name" value="Acetyl-CoA carboxylase biotin carboxyl carrier protein"/>
    <property type="match status" value="1"/>
</dbReference>
<dbReference type="InterPro" id="IPR005481">
    <property type="entry name" value="BC-like_N"/>
</dbReference>
<feature type="domain" description="ATP-grasp" evidence="9">
    <location>
        <begin position="120"/>
        <end position="318"/>
    </location>
</feature>
<keyword evidence="5" id="KW-0809">Transit peptide</keyword>
<feature type="domain" description="Biotin carboxylation" evidence="10">
    <location>
        <begin position="1"/>
        <end position="448"/>
    </location>
</feature>
<evidence type="ECO:0000256" key="4">
    <source>
        <dbReference type="ARBA" id="ARBA00022840"/>
    </source>
</evidence>
<dbReference type="InterPro" id="IPR016185">
    <property type="entry name" value="PreATP-grasp_dom_sf"/>
</dbReference>
<dbReference type="InterPro" id="IPR005482">
    <property type="entry name" value="Biotin_COase_C"/>
</dbReference>
<dbReference type="InterPro" id="IPR048429">
    <property type="entry name" value="MCC_alpha_BT"/>
</dbReference>
<dbReference type="PROSITE" id="PS50979">
    <property type="entry name" value="BC"/>
    <property type="match status" value="1"/>
</dbReference>
<dbReference type="Gene3D" id="3.30.1490.20">
    <property type="entry name" value="ATP-grasp fold, A domain"/>
    <property type="match status" value="1"/>
</dbReference>
<dbReference type="SUPFAM" id="SSF51246">
    <property type="entry name" value="Rudiment single hybrid motif"/>
    <property type="match status" value="1"/>
</dbReference>
<dbReference type="InterPro" id="IPR011054">
    <property type="entry name" value="Rudment_hybrid_motif"/>
</dbReference>
<evidence type="ECO:0000256" key="5">
    <source>
        <dbReference type="ARBA" id="ARBA00022946"/>
    </source>
</evidence>
<evidence type="ECO:0000259" key="10">
    <source>
        <dbReference type="PROSITE" id="PS50979"/>
    </source>
</evidence>
<dbReference type="PROSITE" id="PS00188">
    <property type="entry name" value="BIOTIN"/>
    <property type="match status" value="1"/>
</dbReference>
<dbReference type="InterPro" id="IPR005479">
    <property type="entry name" value="CPAse_ATP-bd"/>
</dbReference>
<dbReference type="Gene3D" id="2.40.50.100">
    <property type="match status" value="1"/>
</dbReference>
<dbReference type="Pfam" id="PF02785">
    <property type="entry name" value="Biotin_carb_C"/>
    <property type="match status" value="1"/>
</dbReference>
<dbReference type="KEGG" id="cari:FNU76_05715"/>
<dbReference type="CDD" id="cd06850">
    <property type="entry name" value="biotinyl_domain"/>
    <property type="match status" value="1"/>
</dbReference>
<dbReference type="PANTHER" id="PTHR18866:SF33">
    <property type="entry name" value="METHYLCROTONOYL-COA CARBOXYLASE SUBUNIT ALPHA, MITOCHONDRIAL-RELATED"/>
    <property type="match status" value="1"/>
</dbReference>
<dbReference type="Pfam" id="PF02786">
    <property type="entry name" value="CPSase_L_D2"/>
    <property type="match status" value="1"/>
</dbReference>
<gene>
    <name evidence="11" type="ORF">FNU76_05715</name>
</gene>
<sequence>MFKKILIANRGEIACRVIQTARKLGIKTVAVYSDADAGARHVKLADEAFRLGPPAPRDSYLQTELILAIAKRTGAQAIHPGYGFLSENEHFAEACAQAGVVFIGPPPAAIAAMGSKSAAKTLMEGAGVPLVPGYHGNEQDAAFLQQQADRMGYPALIKASAGGGGKGMKIVERSEDFAGQLASAKREATASFGDDEVLIEKYLTKPRHIEIQVFADTLGEAVYLFERDCSVQRRHQKVLEEAPAPGLSAQLRAQIGEAAVRAAKAVGYVGAGTVEFIFDTLSDDFYFMEMNTRLQVEHPVTEMITGTDLVEWQLRVASGEALPKRQDELRIHGHAFEARVYAEDPARDFLPQIGRLTHLKQPAESVHVRVDTGVSSGDEISPWYDPMIAKLIVWDESRERALDRLSAALEEYEVVGLPTNLDFLGRLAGHRAFRAAELDTGFIKHHHNELIPAAAPITAETLALAALAELALLEAQVGIARDRSNDADSPWWHTDGWRLNQDNRHALHFRCGEDEHAVIAHYQDDAYLLEIGGDRLVAHGTLDGHRLDATLDGYRLAVSVVRQADTLTLVHDGRNTVLHPFNPLLAGLEAAEAGGGLTAPMPGTVVAVHVRTGDTVEKGQPLMILEAMKMEHTILAPQAGQVAEVFFQKGEQVKEGAALLEIAAAAA</sequence>
<keyword evidence="6" id="KW-0092">Biotin</keyword>
<dbReference type="Gene3D" id="3.30.470.20">
    <property type="entry name" value="ATP-grasp fold, B domain"/>
    <property type="match status" value="1"/>
</dbReference>
<dbReference type="Proteomes" id="UP000317550">
    <property type="component" value="Chromosome"/>
</dbReference>